<protein>
    <recommendedName>
        <fullName evidence="1">AbiTii domain-containing protein</fullName>
    </recommendedName>
</protein>
<evidence type="ECO:0000313" key="3">
    <source>
        <dbReference type="EMBL" id="MBC1617900.1"/>
    </source>
</evidence>
<accession>A0A842AN18</accession>
<evidence type="ECO:0000313" key="2">
    <source>
        <dbReference type="EMBL" id="MBC1403144.1"/>
    </source>
</evidence>
<dbReference type="AlphaFoldDB" id="A0A842AN18"/>
<name>A0A842AN18_9LIST</name>
<dbReference type="Proteomes" id="UP000574104">
    <property type="component" value="Unassembled WGS sequence"/>
</dbReference>
<gene>
    <name evidence="2" type="ORF">HB836_16245</name>
    <name evidence="3" type="ORF">HB904_17110</name>
</gene>
<feature type="domain" description="AbiTii" evidence="1">
    <location>
        <begin position="4"/>
        <end position="106"/>
    </location>
</feature>
<proteinExistence type="predicted"/>
<organism evidence="3 5">
    <name type="scientific">Listeria booriae</name>
    <dbReference type="NCBI Taxonomy" id="1552123"/>
    <lineage>
        <taxon>Bacteria</taxon>
        <taxon>Bacillati</taxon>
        <taxon>Bacillota</taxon>
        <taxon>Bacilli</taxon>
        <taxon>Bacillales</taxon>
        <taxon>Listeriaceae</taxon>
        <taxon>Listeria</taxon>
    </lineage>
</organism>
<dbReference type="EMBL" id="JAARPT010000013">
    <property type="protein sequence ID" value="MBC1403144.1"/>
    <property type="molecule type" value="Genomic_DNA"/>
</dbReference>
<reference evidence="4 5" key="1">
    <citation type="submission" date="2020-03" db="EMBL/GenBank/DDBJ databases">
        <title>Soil Listeria distribution.</title>
        <authorList>
            <person name="Liao J."/>
            <person name="Wiedmann M."/>
        </authorList>
    </citation>
    <scope>NUCLEOTIDE SEQUENCE [LARGE SCALE GENOMIC DNA]</scope>
    <source>
        <strain evidence="3 5">FSL L7-1299</strain>
        <strain evidence="2 4">FSL L7-1658</strain>
    </source>
</reference>
<dbReference type="EMBL" id="JAARSH010000016">
    <property type="protein sequence ID" value="MBC1617900.1"/>
    <property type="molecule type" value="Genomic_DNA"/>
</dbReference>
<evidence type="ECO:0000313" key="5">
    <source>
        <dbReference type="Proteomes" id="UP000574104"/>
    </source>
</evidence>
<evidence type="ECO:0000313" key="4">
    <source>
        <dbReference type="Proteomes" id="UP000544413"/>
    </source>
</evidence>
<comment type="caution">
    <text evidence="3">The sequence shown here is derived from an EMBL/GenBank/DDBJ whole genome shotgun (WGS) entry which is preliminary data.</text>
</comment>
<evidence type="ECO:0000259" key="1">
    <source>
        <dbReference type="Pfam" id="PF18864"/>
    </source>
</evidence>
<sequence length="218" mass="24767">MFIDDQDVEDKILKGYLEQSVAELEDLYKQRKGENLQRVLNGPQQHMLAKLIIPDAEYAIYIPSNTFSRCLEQVKVEILEWALELENQGVLGDNQIFTKQEKEIVAATYTVNNFYGDHSPVNLQQNSDNSQANQAVTYGNTMTELVALLKQNQKNIEDQLLLWDKLALQKAEKKLESNDKSAKYKALIKIKYILLKVAEKVAVANILVLINELIASLG</sequence>
<dbReference type="Proteomes" id="UP000544413">
    <property type="component" value="Unassembled WGS sequence"/>
</dbReference>
<dbReference type="InterPro" id="IPR041304">
    <property type="entry name" value="AbiTii"/>
</dbReference>
<dbReference type="RefSeq" id="WP_185406856.1">
    <property type="nucleotide sequence ID" value="NZ_JAARPT010000013.1"/>
</dbReference>
<dbReference type="Pfam" id="PF18864">
    <property type="entry name" value="AbiTii"/>
    <property type="match status" value="1"/>
</dbReference>